<feature type="region of interest" description="Disordered" evidence="12">
    <location>
        <begin position="1"/>
        <end position="60"/>
    </location>
</feature>
<evidence type="ECO:0000256" key="4">
    <source>
        <dbReference type="ARBA" id="ARBA00022490"/>
    </source>
</evidence>
<dbReference type="PROSITE" id="PS51872">
    <property type="entry name" value="ZF_ZBR"/>
    <property type="match status" value="1"/>
</dbReference>
<dbReference type="GO" id="GO:0005634">
    <property type="term" value="C:nucleus"/>
    <property type="evidence" value="ECO:0007669"/>
    <property type="project" value="UniProtKB-SubCell"/>
</dbReference>
<keyword evidence="9" id="KW-0862">Zinc</keyword>
<dbReference type="EMBL" id="VCAZ01000057">
    <property type="protein sequence ID" value="TSN48452.1"/>
    <property type="molecule type" value="Genomic_DNA"/>
</dbReference>
<keyword evidence="4" id="KW-0963">Cytoplasm</keyword>
<dbReference type="UniPathway" id="UPA00143"/>
<sequence>MKCLTRTRAPAPKPAAEVDTSPELKEPKQSAPSSLVPSSITCPHLELTGPDNKENREEKTSAGDALLCEDVAEDSGYLSLHNSQLEHWDGDSHCVETPERDTETDNCILSPLQSDSKSSCLPVLKFQEEVCRQLAKSYKRNQCYDWTLINKLAERYGLQNIIGPKMGLEYVDVLGALLKKDMKHILTRILGLLGDWDLINTDPNSDFYSCTKVSRTWRKIIHQDQSAVQRCRRADDMLRLQGSERSTGSLSRDFGLSRVVFSCLQSVASSTPSHKSSKKSHSQTEAGSSRFTEFHEASKSLKEHEALRSCRLCGSPARYDSAMKRAVCLRASCAFDFCSLCQSAYHGSTKCLRGIVRTSSPRCQTAPLAGSARSKRNIRRL</sequence>
<reference evidence="14 15" key="1">
    <citation type="journal article" date="2019" name="Genome Biol. Evol.">
        <title>Whole-Genome Sequencing of the Giant Devil Catfish, Bagarius yarrelli.</title>
        <authorList>
            <person name="Jiang W."/>
            <person name="Lv Y."/>
            <person name="Cheng L."/>
            <person name="Yang K."/>
            <person name="Chao B."/>
            <person name="Wang X."/>
            <person name="Li Y."/>
            <person name="Pan X."/>
            <person name="You X."/>
            <person name="Zhang Y."/>
            <person name="Yang J."/>
            <person name="Li J."/>
            <person name="Zhang X."/>
            <person name="Liu S."/>
            <person name="Sun C."/>
            <person name="Yang J."/>
            <person name="Shi Q."/>
        </authorList>
    </citation>
    <scope>NUCLEOTIDE SEQUENCE [LARGE SCALE GENOMIC DNA]</scope>
    <source>
        <strain evidence="14">JWS20170419001</strain>
        <tissue evidence="14">Muscle</tissue>
    </source>
</reference>
<dbReference type="InterPro" id="IPR044064">
    <property type="entry name" value="ZF_ZBR"/>
</dbReference>
<evidence type="ECO:0000256" key="2">
    <source>
        <dbReference type="ARBA" id="ARBA00004496"/>
    </source>
</evidence>
<keyword evidence="8" id="KW-0833">Ubl conjugation pathway</keyword>
<evidence type="ECO:0000256" key="11">
    <source>
        <dbReference type="PROSITE-ProRule" id="PRU01220"/>
    </source>
</evidence>
<keyword evidence="6 11" id="KW-0863">Zinc-finger</keyword>
<evidence type="ECO:0000256" key="3">
    <source>
        <dbReference type="ARBA" id="ARBA00004906"/>
    </source>
</evidence>
<feature type="compositionally biased region" description="Basic and acidic residues" evidence="12">
    <location>
        <begin position="51"/>
        <end position="60"/>
    </location>
</feature>
<feature type="domain" description="ZBR-type" evidence="13">
    <location>
        <begin position="306"/>
        <end position="354"/>
    </location>
</feature>
<feature type="compositionally biased region" description="Polar residues" evidence="12">
    <location>
        <begin position="30"/>
        <end position="41"/>
    </location>
</feature>
<dbReference type="OrthoDB" id="9984940at2759"/>
<keyword evidence="7" id="KW-0132">Cell division</keyword>
<keyword evidence="7" id="KW-0131">Cell cycle</keyword>
<dbReference type="Proteomes" id="UP000319801">
    <property type="component" value="Unassembled WGS sequence"/>
</dbReference>
<dbReference type="GO" id="GO:0008270">
    <property type="term" value="F:zinc ion binding"/>
    <property type="evidence" value="ECO:0007669"/>
    <property type="project" value="UniProtKB-KW"/>
</dbReference>
<dbReference type="PANTHER" id="PTHR15493:SF8">
    <property type="entry name" value="F-BOX ONLY PROTEIN 5"/>
    <property type="match status" value="1"/>
</dbReference>
<dbReference type="GO" id="GO:0007088">
    <property type="term" value="P:regulation of mitotic nuclear division"/>
    <property type="evidence" value="ECO:0007669"/>
    <property type="project" value="InterPro"/>
</dbReference>
<evidence type="ECO:0000256" key="7">
    <source>
        <dbReference type="ARBA" id="ARBA00022776"/>
    </source>
</evidence>
<comment type="subcellular location">
    <subcellularLocation>
        <location evidence="2">Cytoplasm</location>
    </subcellularLocation>
    <subcellularLocation>
        <location evidence="1">Nucleus</location>
    </subcellularLocation>
</comment>
<dbReference type="InterPro" id="IPR047147">
    <property type="entry name" value="FBX5_43"/>
</dbReference>
<evidence type="ECO:0000256" key="12">
    <source>
        <dbReference type="SAM" id="MobiDB-lite"/>
    </source>
</evidence>
<evidence type="ECO:0000313" key="15">
    <source>
        <dbReference type="Proteomes" id="UP000319801"/>
    </source>
</evidence>
<dbReference type="GO" id="GO:0005737">
    <property type="term" value="C:cytoplasm"/>
    <property type="evidence" value="ECO:0007669"/>
    <property type="project" value="UniProtKB-SubCell"/>
</dbReference>
<dbReference type="AlphaFoldDB" id="A0A556U7R2"/>
<evidence type="ECO:0000256" key="6">
    <source>
        <dbReference type="ARBA" id="ARBA00022771"/>
    </source>
</evidence>
<accession>A0A556U7R2</accession>
<evidence type="ECO:0000313" key="14">
    <source>
        <dbReference type="EMBL" id="TSN48452.1"/>
    </source>
</evidence>
<evidence type="ECO:0000256" key="9">
    <source>
        <dbReference type="ARBA" id="ARBA00022833"/>
    </source>
</evidence>
<dbReference type="FunFam" id="2.20.25.20:FF:000006">
    <property type="entry name" value="F-box only protein 5"/>
    <property type="match status" value="1"/>
</dbReference>
<comment type="pathway">
    <text evidence="3">Protein modification; protein ubiquitination.</text>
</comment>
<gene>
    <name evidence="14" type="ORF">Baya_8967</name>
</gene>
<keyword evidence="15" id="KW-1185">Reference proteome</keyword>
<keyword evidence="10" id="KW-0539">Nucleus</keyword>
<evidence type="ECO:0000256" key="10">
    <source>
        <dbReference type="ARBA" id="ARBA00023242"/>
    </source>
</evidence>
<evidence type="ECO:0000259" key="13">
    <source>
        <dbReference type="PROSITE" id="PS51872"/>
    </source>
</evidence>
<dbReference type="GO" id="GO:0045835">
    <property type="term" value="P:negative regulation of meiotic nuclear division"/>
    <property type="evidence" value="ECO:0007669"/>
    <property type="project" value="InterPro"/>
</dbReference>
<protein>
    <submittedName>
        <fullName evidence="14">F-box only protein 5</fullName>
    </submittedName>
</protein>
<evidence type="ECO:0000256" key="1">
    <source>
        <dbReference type="ARBA" id="ARBA00004123"/>
    </source>
</evidence>
<keyword evidence="7" id="KW-0498">Mitosis</keyword>
<dbReference type="PANTHER" id="PTHR15493">
    <property type="entry name" value="F-BOX ONLY PROTEIN 5 AND 43"/>
    <property type="match status" value="1"/>
</dbReference>
<dbReference type="Gene3D" id="2.20.25.20">
    <property type="match status" value="1"/>
</dbReference>
<evidence type="ECO:0000256" key="5">
    <source>
        <dbReference type="ARBA" id="ARBA00022723"/>
    </source>
</evidence>
<dbReference type="GO" id="GO:0016567">
    <property type="term" value="P:protein ubiquitination"/>
    <property type="evidence" value="ECO:0007669"/>
    <property type="project" value="UniProtKB-UniPathway"/>
</dbReference>
<name>A0A556U7R2_BAGYA</name>
<keyword evidence="5" id="KW-0479">Metal-binding</keyword>
<evidence type="ECO:0000256" key="8">
    <source>
        <dbReference type="ARBA" id="ARBA00022786"/>
    </source>
</evidence>
<proteinExistence type="predicted"/>
<comment type="caution">
    <text evidence="14">The sequence shown here is derived from an EMBL/GenBank/DDBJ whole genome shotgun (WGS) entry which is preliminary data.</text>
</comment>
<feature type="region of interest" description="Disordered" evidence="12">
    <location>
        <begin position="270"/>
        <end position="290"/>
    </location>
</feature>
<organism evidence="14 15">
    <name type="scientific">Bagarius yarrelli</name>
    <name type="common">Goonch</name>
    <name type="synonym">Bagrus yarrelli</name>
    <dbReference type="NCBI Taxonomy" id="175774"/>
    <lineage>
        <taxon>Eukaryota</taxon>
        <taxon>Metazoa</taxon>
        <taxon>Chordata</taxon>
        <taxon>Craniata</taxon>
        <taxon>Vertebrata</taxon>
        <taxon>Euteleostomi</taxon>
        <taxon>Actinopterygii</taxon>
        <taxon>Neopterygii</taxon>
        <taxon>Teleostei</taxon>
        <taxon>Ostariophysi</taxon>
        <taxon>Siluriformes</taxon>
        <taxon>Sisoridae</taxon>
        <taxon>Sisorinae</taxon>
        <taxon>Bagarius</taxon>
    </lineage>
</organism>